<keyword evidence="7" id="KW-0346">Stress response</keyword>
<organism evidence="8 9">
    <name type="scientific">Deinococcus malanensis</name>
    <dbReference type="NCBI Taxonomy" id="1706855"/>
    <lineage>
        <taxon>Bacteria</taxon>
        <taxon>Thermotogati</taxon>
        <taxon>Deinococcota</taxon>
        <taxon>Deinococci</taxon>
        <taxon>Deinococcales</taxon>
        <taxon>Deinococcaceae</taxon>
        <taxon>Deinococcus</taxon>
    </lineage>
</organism>
<name>A0ABQ2F681_9DEIO</name>
<keyword evidence="4" id="KW-0255">Endonuclease</keyword>
<evidence type="ECO:0000256" key="3">
    <source>
        <dbReference type="ARBA" id="ARBA00022722"/>
    </source>
</evidence>
<evidence type="ECO:0000256" key="1">
    <source>
        <dbReference type="ARBA" id="ARBA00006620"/>
    </source>
</evidence>
<evidence type="ECO:0008006" key="10">
    <source>
        <dbReference type="Google" id="ProtNLM"/>
    </source>
</evidence>
<evidence type="ECO:0000256" key="5">
    <source>
        <dbReference type="ARBA" id="ARBA00022801"/>
    </source>
</evidence>
<dbReference type="Proteomes" id="UP000647587">
    <property type="component" value="Unassembled WGS sequence"/>
</dbReference>
<gene>
    <name evidence="8" type="ORF">GCM10008955_42040</name>
</gene>
<keyword evidence="2" id="KW-1277">Toxin-antitoxin system</keyword>
<evidence type="ECO:0000256" key="6">
    <source>
        <dbReference type="ARBA" id="ARBA00022884"/>
    </source>
</evidence>
<keyword evidence="6" id="KW-0694">RNA-binding</keyword>
<evidence type="ECO:0000256" key="4">
    <source>
        <dbReference type="ARBA" id="ARBA00022759"/>
    </source>
</evidence>
<protein>
    <recommendedName>
        <fullName evidence="10">Addiction module toxin, HicA family</fullName>
    </recommendedName>
</protein>
<evidence type="ECO:0000313" key="9">
    <source>
        <dbReference type="Proteomes" id="UP000647587"/>
    </source>
</evidence>
<keyword evidence="5" id="KW-0378">Hydrolase</keyword>
<evidence type="ECO:0000256" key="7">
    <source>
        <dbReference type="ARBA" id="ARBA00023016"/>
    </source>
</evidence>
<dbReference type="EMBL" id="BMPP01000047">
    <property type="protein sequence ID" value="GGK43859.1"/>
    <property type="molecule type" value="Genomic_DNA"/>
</dbReference>
<comment type="caution">
    <text evidence="8">The sequence shown here is derived from an EMBL/GenBank/DDBJ whole genome shotgun (WGS) entry which is preliminary data.</text>
</comment>
<reference evidence="9" key="1">
    <citation type="journal article" date="2019" name="Int. J. Syst. Evol. Microbiol.">
        <title>The Global Catalogue of Microorganisms (GCM) 10K type strain sequencing project: providing services to taxonomists for standard genome sequencing and annotation.</title>
        <authorList>
            <consortium name="The Broad Institute Genomics Platform"/>
            <consortium name="The Broad Institute Genome Sequencing Center for Infectious Disease"/>
            <person name="Wu L."/>
            <person name="Ma J."/>
        </authorList>
    </citation>
    <scope>NUCLEOTIDE SEQUENCE [LARGE SCALE GENOMIC DNA]</scope>
    <source>
        <strain evidence="9">JCM 30331</strain>
    </source>
</reference>
<dbReference type="SUPFAM" id="SSF54786">
    <property type="entry name" value="YcfA/nrd intein domain"/>
    <property type="match status" value="1"/>
</dbReference>
<dbReference type="Gene3D" id="3.30.920.30">
    <property type="entry name" value="Hypothetical protein"/>
    <property type="match status" value="1"/>
</dbReference>
<dbReference type="InterPro" id="IPR038570">
    <property type="entry name" value="HicA_sf"/>
</dbReference>
<dbReference type="InterPro" id="IPR012933">
    <property type="entry name" value="HicA_mRNA_interferase"/>
</dbReference>
<keyword evidence="3" id="KW-0540">Nuclease</keyword>
<dbReference type="Pfam" id="PF07927">
    <property type="entry name" value="HicA_toxin"/>
    <property type="match status" value="1"/>
</dbReference>
<keyword evidence="9" id="KW-1185">Reference proteome</keyword>
<proteinExistence type="inferred from homology"/>
<dbReference type="RefSeq" id="WP_189012325.1">
    <property type="nucleotide sequence ID" value="NZ_BMPP01000047.1"/>
</dbReference>
<accession>A0ABQ2F681</accession>
<evidence type="ECO:0000256" key="2">
    <source>
        <dbReference type="ARBA" id="ARBA00022649"/>
    </source>
</evidence>
<evidence type="ECO:0000313" key="8">
    <source>
        <dbReference type="EMBL" id="GGK43859.1"/>
    </source>
</evidence>
<comment type="similarity">
    <text evidence="1">Belongs to the HicA mRNA interferase family.</text>
</comment>
<sequence>MPRKIRQLIAQLESNGYTHKSTKGDHRKYEKDGQIIIISGALGDDAQRYQEKAVDKATST</sequence>